<reference evidence="1 2" key="1">
    <citation type="journal article" date="2018" name="Nat. Ecol. Evol.">
        <title>Pezizomycetes genomes reveal the molecular basis of ectomycorrhizal truffle lifestyle.</title>
        <authorList>
            <person name="Murat C."/>
            <person name="Payen T."/>
            <person name="Noel B."/>
            <person name="Kuo A."/>
            <person name="Morin E."/>
            <person name="Chen J."/>
            <person name="Kohler A."/>
            <person name="Krizsan K."/>
            <person name="Balestrini R."/>
            <person name="Da Silva C."/>
            <person name="Montanini B."/>
            <person name="Hainaut M."/>
            <person name="Levati E."/>
            <person name="Barry K.W."/>
            <person name="Belfiori B."/>
            <person name="Cichocki N."/>
            <person name="Clum A."/>
            <person name="Dockter R.B."/>
            <person name="Fauchery L."/>
            <person name="Guy J."/>
            <person name="Iotti M."/>
            <person name="Le Tacon F."/>
            <person name="Lindquist E.A."/>
            <person name="Lipzen A."/>
            <person name="Malagnac F."/>
            <person name="Mello A."/>
            <person name="Molinier V."/>
            <person name="Miyauchi S."/>
            <person name="Poulain J."/>
            <person name="Riccioni C."/>
            <person name="Rubini A."/>
            <person name="Sitrit Y."/>
            <person name="Splivallo R."/>
            <person name="Traeger S."/>
            <person name="Wang M."/>
            <person name="Zifcakova L."/>
            <person name="Wipf D."/>
            <person name="Zambonelli A."/>
            <person name="Paolocci F."/>
            <person name="Nowrousian M."/>
            <person name="Ottonello S."/>
            <person name="Baldrian P."/>
            <person name="Spatafora J.W."/>
            <person name="Henrissat B."/>
            <person name="Nagy L.G."/>
            <person name="Aury J.M."/>
            <person name="Wincker P."/>
            <person name="Grigoriev I.V."/>
            <person name="Bonfante P."/>
            <person name="Martin F.M."/>
        </authorList>
    </citation>
    <scope>NUCLEOTIDE SEQUENCE [LARGE SCALE GENOMIC DNA]</scope>
    <source>
        <strain evidence="1 2">ATCC MYA-4762</strain>
    </source>
</reference>
<dbReference type="AlphaFoldDB" id="A0A3N4M7F7"/>
<evidence type="ECO:0008006" key="3">
    <source>
        <dbReference type="Google" id="ProtNLM"/>
    </source>
</evidence>
<dbReference type="OrthoDB" id="5347446at2759"/>
<sequence length="412" mass="45819">MVSPEQQRELQLLLLDAFSPKDIQLGRMVADPANPLLNFIDPDIPGQKISQTITTKVVGDVKASNRSTKKTRLCGALVKVFSSTKSTTKEHEETFQGTHMETVKLRNYPSLFEETIAQEQVRKWIEKLCETSVQSYIQMFLGFTTTVYMIIGYSTVKDLQVQVSSSKEATLSGTVDIAAAIASTTGLPDIAPVLGNAASSNITKTSSSTTIPGETIWAIAYQKIKIRTKSMEPSLVSTKGSSRWKIMLPSYRNSTDVIAGPIDNYLPVRGLAEETDNDRDDCMRIPRELIENKDREVVIVAELAPGTGHRGLARHSSQVEASLALREMQGRQIRIPHTHDGEFTISKGPEKNLSKGCECIFWFNPPEEGLGVGKQLPDSYKRKISHRRLRHLPIISQMWTPKCTGNFANRRS</sequence>
<organism evidence="1 2">
    <name type="scientific">Terfezia boudieri ATCC MYA-4762</name>
    <dbReference type="NCBI Taxonomy" id="1051890"/>
    <lineage>
        <taxon>Eukaryota</taxon>
        <taxon>Fungi</taxon>
        <taxon>Dikarya</taxon>
        <taxon>Ascomycota</taxon>
        <taxon>Pezizomycotina</taxon>
        <taxon>Pezizomycetes</taxon>
        <taxon>Pezizales</taxon>
        <taxon>Pezizaceae</taxon>
        <taxon>Terfezia</taxon>
    </lineage>
</organism>
<dbReference type="InParanoid" id="A0A3N4M7F7"/>
<evidence type="ECO:0000313" key="2">
    <source>
        <dbReference type="Proteomes" id="UP000267821"/>
    </source>
</evidence>
<protein>
    <recommendedName>
        <fullName evidence="3">MACPF domain-containing protein</fullName>
    </recommendedName>
</protein>
<dbReference type="EMBL" id="ML121527">
    <property type="protein sequence ID" value="RPB29648.1"/>
    <property type="molecule type" value="Genomic_DNA"/>
</dbReference>
<dbReference type="Proteomes" id="UP000267821">
    <property type="component" value="Unassembled WGS sequence"/>
</dbReference>
<gene>
    <name evidence="1" type="ORF">L211DRAFT_31825</name>
</gene>
<keyword evidence="2" id="KW-1185">Reference proteome</keyword>
<accession>A0A3N4M7F7</accession>
<name>A0A3N4M7F7_9PEZI</name>
<proteinExistence type="predicted"/>
<evidence type="ECO:0000313" key="1">
    <source>
        <dbReference type="EMBL" id="RPB29648.1"/>
    </source>
</evidence>